<sequence length="101" mass="11387">MRLYRRTACQAMIIFLHVIGRITGNGEDARLARTLMMHDARRPLMSPRNSLPLGAGLVKLCKFECYLSESTGLDYLLCRTRMSAIIGLRTRLEHMASCGDV</sequence>
<dbReference type="Proteomes" id="UP001201262">
    <property type="component" value="Unassembled WGS sequence"/>
</dbReference>
<gene>
    <name evidence="1" type="ORF">BGW36DRAFT_196854</name>
</gene>
<dbReference type="EMBL" id="JAJTJA010000008">
    <property type="protein sequence ID" value="KAH8695072.1"/>
    <property type="molecule type" value="Genomic_DNA"/>
</dbReference>
<accession>A0AAD4KRR0</accession>
<protein>
    <submittedName>
        <fullName evidence="1">Uncharacterized protein</fullName>
    </submittedName>
</protein>
<comment type="caution">
    <text evidence="1">The sequence shown here is derived from an EMBL/GenBank/DDBJ whole genome shotgun (WGS) entry which is preliminary data.</text>
</comment>
<dbReference type="AlphaFoldDB" id="A0AAD4KRR0"/>
<reference evidence="1" key="1">
    <citation type="submission" date="2021-12" db="EMBL/GenBank/DDBJ databases">
        <title>Convergent genome expansion in fungi linked to evolution of root-endophyte symbiosis.</title>
        <authorList>
            <consortium name="DOE Joint Genome Institute"/>
            <person name="Ke Y.-H."/>
            <person name="Bonito G."/>
            <person name="Liao H.-L."/>
            <person name="Looney B."/>
            <person name="Rojas-Flechas A."/>
            <person name="Nash J."/>
            <person name="Hameed K."/>
            <person name="Schadt C."/>
            <person name="Martin F."/>
            <person name="Crous P.W."/>
            <person name="Miettinen O."/>
            <person name="Magnuson J.K."/>
            <person name="Labbe J."/>
            <person name="Jacobson D."/>
            <person name="Doktycz M.J."/>
            <person name="Veneault-Fourrey C."/>
            <person name="Kuo A."/>
            <person name="Mondo S."/>
            <person name="Calhoun S."/>
            <person name="Riley R."/>
            <person name="Ohm R."/>
            <person name="LaButti K."/>
            <person name="Andreopoulos B."/>
            <person name="Pangilinan J."/>
            <person name="Nolan M."/>
            <person name="Tritt A."/>
            <person name="Clum A."/>
            <person name="Lipzen A."/>
            <person name="Daum C."/>
            <person name="Barry K."/>
            <person name="Grigoriev I.V."/>
            <person name="Vilgalys R."/>
        </authorList>
    </citation>
    <scope>NUCLEOTIDE SEQUENCE</scope>
    <source>
        <strain evidence="1">PMI_201</strain>
    </source>
</reference>
<dbReference type="RefSeq" id="XP_046070214.1">
    <property type="nucleotide sequence ID" value="XM_046209842.1"/>
</dbReference>
<organism evidence="1 2">
    <name type="scientific">Talaromyces proteolyticus</name>
    <dbReference type="NCBI Taxonomy" id="1131652"/>
    <lineage>
        <taxon>Eukaryota</taxon>
        <taxon>Fungi</taxon>
        <taxon>Dikarya</taxon>
        <taxon>Ascomycota</taxon>
        <taxon>Pezizomycotina</taxon>
        <taxon>Eurotiomycetes</taxon>
        <taxon>Eurotiomycetidae</taxon>
        <taxon>Eurotiales</taxon>
        <taxon>Trichocomaceae</taxon>
        <taxon>Talaromyces</taxon>
        <taxon>Talaromyces sect. Bacilispori</taxon>
    </lineage>
</organism>
<evidence type="ECO:0000313" key="2">
    <source>
        <dbReference type="Proteomes" id="UP001201262"/>
    </source>
</evidence>
<name>A0AAD4KRR0_9EURO</name>
<keyword evidence="2" id="KW-1185">Reference proteome</keyword>
<proteinExistence type="predicted"/>
<dbReference type="GeneID" id="70240129"/>
<evidence type="ECO:0000313" key="1">
    <source>
        <dbReference type="EMBL" id="KAH8695072.1"/>
    </source>
</evidence>